<evidence type="ECO:0000313" key="1">
    <source>
        <dbReference type="EMBL" id="GIQ90784.1"/>
    </source>
</evidence>
<proteinExistence type="predicted"/>
<accession>A0A9K3DBH4</accession>
<keyword evidence="2" id="KW-1185">Reference proteome</keyword>
<dbReference type="EMBL" id="BDIP01006655">
    <property type="protein sequence ID" value="GIQ90784.1"/>
    <property type="molecule type" value="Genomic_DNA"/>
</dbReference>
<organism evidence="1 2">
    <name type="scientific">Kipferlia bialata</name>
    <dbReference type="NCBI Taxonomy" id="797122"/>
    <lineage>
        <taxon>Eukaryota</taxon>
        <taxon>Metamonada</taxon>
        <taxon>Carpediemonas-like organisms</taxon>
        <taxon>Kipferlia</taxon>
    </lineage>
</organism>
<feature type="non-terminal residue" evidence="1">
    <location>
        <position position="1"/>
    </location>
</feature>
<comment type="caution">
    <text evidence="1">The sequence shown here is derived from an EMBL/GenBank/DDBJ whole genome shotgun (WGS) entry which is preliminary data.</text>
</comment>
<gene>
    <name evidence="1" type="ORF">KIPB_013707</name>
</gene>
<reference evidence="1 2" key="1">
    <citation type="journal article" date="2018" name="PLoS ONE">
        <title>The draft genome of Kipferlia bialata reveals reductive genome evolution in fornicate parasites.</title>
        <authorList>
            <person name="Tanifuji G."/>
            <person name="Takabayashi S."/>
            <person name="Kume K."/>
            <person name="Takagi M."/>
            <person name="Nakayama T."/>
            <person name="Kamikawa R."/>
            <person name="Inagaki Y."/>
            <person name="Hashimoto T."/>
        </authorList>
    </citation>
    <scope>NUCLEOTIDE SEQUENCE [LARGE SCALE GENOMIC DNA]</scope>
    <source>
        <strain evidence="1">NY0173</strain>
    </source>
</reference>
<sequence length="102" mass="11471">MAIADDLQAAIGGHGDLVKLCSWDNPEFLKLRPKKGLWMSCLAQLAQAGVFYKAEQYQEAAKKMEAAKSKLIDQLMMQDSFKPCHEPLLVAFLRYELAVLLK</sequence>
<evidence type="ECO:0000313" key="2">
    <source>
        <dbReference type="Proteomes" id="UP000265618"/>
    </source>
</evidence>
<dbReference type="Proteomes" id="UP000265618">
    <property type="component" value="Unassembled WGS sequence"/>
</dbReference>
<protein>
    <submittedName>
        <fullName evidence="1">Uncharacterized protein</fullName>
    </submittedName>
</protein>
<name>A0A9K3DBH4_9EUKA</name>
<dbReference type="AlphaFoldDB" id="A0A9K3DBH4"/>